<dbReference type="RefSeq" id="XP_020427875.1">
    <property type="nucleotide sequence ID" value="XM_020581559.1"/>
</dbReference>
<dbReference type="GeneID" id="31366263"/>
<keyword evidence="2" id="KW-1185">Reference proteome</keyword>
<sequence length="724" mass="83470">MNNQTDKIVNLPHLILNKIITYLKDNIDIICFSLVCKRWYNDREKYLVFKTDHITLFALHNTDIKQCDKHFNLPSYHNVFMKSIQSKNDCILVLNKKLYQYRNYDYFYDDDLEYIYRLISESQSVTVLGDCHTLKYGLPKSIKSLKFDYDFDEPLVKGSLPGSLEVLDLIELIDQEIPPGVLPESLRELSIEHYAFEIQAGVLPSGLRKLTLSNSQCDIRPGILPSGLQNLYLGCHYEIQPGVLPGGLRKFSLFDYQHEIQAGVLPSSLESLSLISYQFQLKEDLQYSELTWEENTWVESKSYFPITWLRAISSLANLQSLFINFPKHNLQDITIFNVNYLPPTLESLDLRLYGKESILKGTMPTSLKNIYLAGCHFKFDELFPESLQYHLEIFDYEKDRILQIPSNIKIDSLSVTVGSQESSISLPSGIRSINLYMESSDLNEKGIDFGVDDSDTNRPSSLRELRLPKFIEATPKFKLPNTIEYLDIGKNNLKNVLHLIPSTLNTLVFRKLSRININIINSIKPITNIIYILNSHQTQTIRKLDDNYYLIYSENGSAPKAKLIAKIFHQSKLEQILRESTKETLRINLFDLEIQKLGQKLKKLNWQQYFENMIPFPRFPTVSYKTIPLLTNPENLNHGPQLIVHCIGHLKGFKIDLDRILAIQRLRWPSFGLAAIILPTKNDTTDIMNAATNNLTLEKLDTELGFSSTVGWLFFTLFSNTSIF</sequence>
<accession>D3BS04</accession>
<reference evidence="1 2" key="1">
    <citation type="journal article" date="2011" name="Genome Res.">
        <title>Phylogeny-wide analysis of social amoeba genomes highlights ancient origins for complex intercellular communication.</title>
        <authorList>
            <person name="Heidel A.J."/>
            <person name="Lawal H.M."/>
            <person name="Felder M."/>
            <person name="Schilde C."/>
            <person name="Helps N.R."/>
            <person name="Tunggal B."/>
            <person name="Rivero F."/>
            <person name="John U."/>
            <person name="Schleicher M."/>
            <person name="Eichinger L."/>
            <person name="Platzer M."/>
            <person name="Noegel A.A."/>
            <person name="Schaap P."/>
            <person name="Gloeckner G."/>
        </authorList>
    </citation>
    <scope>NUCLEOTIDE SEQUENCE [LARGE SCALE GENOMIC DNA]</scope>
    <source>
        <strain evidence="2">ATCC 26659 / Pp 5 / PN500</strain>
    </source>
</reference>
<dbReference type="AlphaFoldDB" id="D3BS04"/>
<dbReference type="CDD" id="cd09917">
    <property type="entry name" value="F-box_SF"/>
    <property type="match status" value="1"/>
</dbReference>
<dbReference type="InterPro" id="IPR008615">
    <property type="entry name" value="FNIP"/>
</dbReference>
<dbReference type="SUPFAM" id="SSF81383">
    <property type="entry name" value="F-box domain"/>
    <property type="match status" value="1"/>
</dbReference>
<protein>
    <recommendedName>
        <fullName evidence="3">F-box domain-containing protein</fullName>
    </recommendedName>
</protein>
<proteinExistence type="predicted"/>
<dbReference type="EMBL" id="ADBJ01000051">
    <property type="protein sequence ID" value="EFA75741.1"/>
    <property type="molecule type" value="Genomic_DNA"/>
</dbReference>
<dbReference type="Gene3D" id="3.80.10.10">
    <property type="entry name" value="Ribonuclease Inhibitor"/>
    <property type="match status" value="1"/>
</dbReference>
<evidence type="ECO:0008006" key="3">
    <source>
        <dbReference type="Google" id="ProtNLM"/>
    </source>
</evidence>
<comment type="caution">
    <text evidence="1">The sequence shown here is derived from an EMBL/GenBank/DDBJ whole genome shotgun (WGS) entry which is preliminary data.</text>
</comment>
<name>D3BS04_HETP5</name>
<dbReference type="OMA" id="SGEREYD"/>
<dbReference type="SUPFAM" id="SSF52058">
    <property type="entry name" value="L domain-like"/>
    <property type="match status" value="1"/>
</dbReference>
<dbReference type="InParanoid" id="D3BS04"/>
<evidence type="ECO:0000313" key="2">
    <source>
        <dbReference type="Proteomes" id="UP000001396"/>
    </source>
</evidence>
<organism evidence="1 2">
    <name type="scientific">Heterostelium pallidum (strain ATCC 26659 / Pp 5 / PN500)</name>
    <name type="common">Cellular slime mold</name>
    <name type="synonym">Polysphondylium pallidum</name>
    <dbReference type="NCBI Taxonomy" id="670386"/>
    <lineage>
        <taxon>Eukaryota</taxon>
        <taxon>Amoebozoa</taxon>
        <taxon>Evosea</taxon>
        <taxon>Eumycetozoa</taxon>
        <taxon>Dictyostelia</taxon>
        <taxon>Acytosteliales</taxon>
        <taxon>Acytosteliaceae</taxon>
        <taxon>Heterostelium</taxon>
    </lineage>
</organism>
<evidence type="ECO:0000313" key="1">
    <source>
        <dbReference type="EMBL" id="EFA75741.1"/>
    </source>
</evidence>
<dbReference type="PANTHER" id="PTHR32134:SF92">
    <property type="entry name" value="FNIP REPEAT-CONTAINING PROTEIN"/>
    <property type="match status" value="1"/>
</dbReference>
<gene>
    <name evidence="1" type="ORF">PPL_10794</name>
</gene>
<dbReference type="Gene3D" id="1.20.1280.50">
    <property type="match status" value="1"/>
</dbReference>
<dbReference type="InterPro" id="IPR051251">
    <property type="entry name" value="STK_FNIP-Repeat"/>
</dbReference>
<dbReference type="InterPro" id="IPR032675">
    <property type="entry name" value="LRR_dom_sf"/>
</dbReference>
<dbReference type="Proteomes" id="UP000001396">
    <property type="component" value="Unassembled WGS sequence"/>
</dbReference>
<dbReference type="FunCoup" id="D3BS04">
    <property type="interactions" value="38"/>
</dbReference>
<dbReference type="Pfam" id="PF05725">
    <property type="entry name" value="FNIP"/>
    <property type="match status" value="3"/>
</dbReference>
<dbReference type="PANTHER" id="PTHR32134">
    <property type="entry name" value="FNIP REPEAT-CONTAINING PROTEIN"/>
    <property type="match status" value="1"/>
</dbReference>
<dbReference type="InterPro" id="IPR036047">
    <property type="entry name" value="F-box-like_dom_sf"/>
</dbReference>